<evidence type="ECO:0008006" key="5">
    <source>
        <dbReference type="Google" id="ProtNLM"/>
    </source>
</evidence>
<comment type="catalytic activity">
    <reaction evidence="1">
        <text>a phosphate monoester + H2O = an alcohol + phosphate</text>
        <dbReference type="Rhea" id="RHEA:15017"/>
        <dbReference type="ChEBI" id="CHEBI:15377"/>
        <dbReference type="ChEBI" id="CHEBI:30879"/>
        <dbReference type="ChEBI" id="CHEBI:43474"/>
        <dbReference type="ChEBI" id="CHEBI:67140"/>
        <dbReference type="EC" id="3.1.3.2"/>
    </reaction>
</comment>
<dbReference type="CDD" id="cd07061">
    <property type="entry name" value="HP_HAP_like"/>
    <property type="match status" value="1"/>
</dbReference>
<dbReference type="SUPFAM" id="SSF53254">
    <property type="entry name" value="Phosphoglycerate mutase-like"/>
    <property type="match status" value="1"/>
</dbReference>
<dbReference type="PANTHER" id="PTHR11567:SF210">
    <property type="entry name" value="ACID PHOSPHATASE 5-RELATED"/>
    <property type="match status" value="1"/>
</dbReference>
<feature type="non-terminal residue" evidence="3">
    <location>
        <position position="1"/>
    </location>
</feature>
<keyword evidence="4" id="KW-1185">Reference proteome</keyword>
<dbReference type="EMBL" id="BTRK01000001">
    <property type="protein sequence ID" value="GMR32348.1"/>
    <property type="molecule type" value="Genomic_DNA"/>
</dbReference>
<evidence type="ECO:0000256" key="1">
    <source>
        <dbReference type="ARBA" id="ARBA00000032"/>
    </source>
</evidence>
<evidence type="ECO:0000313" key="3">
    <source>
        <dbReference type="EMBL" id="GMR32348.1"/>
    </source>
</evidence>
<dbReference type="InterPro" id="IPR000560">
    <property type="entry name" value="His_Pase_clade-2"/>
</dbReference>
<sequence length="381" mass="43089">LMLLFSLLFSSAFSAEELVFVQTLWRHGDRIPKDTYPSDPYQKEYWGLPWGEITQDGIEHQFQLGENLRSLYIDYGFLSGTYNREEVVVRSADTPRCIQSALSNLAGFYADSPSAVSSVSNWPSGWIPVPVHSEPKKEDRQLQPGISCPKADSLSASRQNTRKFQDFLASNWNLYALLMQFGGQGPVDFSFDVLKDWFATLRVEKEQFNLPLPSWITDDVYKQLKNAFLAGNDFVDGAAGFDVKQDDELVKLRGGFLLHEWRSNLKDASTKEGGVKYHPYSAHDHTITALLHSLGGKKEVVGEDIPHYTATLVNELWKKDGQYFVKFLFIDSFSSPARPITHLLSPCSDDSDLCPLQQFLDNSDKFSTKKDSSEDTKLETL</sequence>
<dbReference type="PROSITE" id="PS00616">
    <property type="entry name" value="HIS_ACID_PHOSPHAT_1"/>
    <property type="match status" value="1"/>
</dbReference>
<comment type="caution">
    <text evidence="3">The sequence shown here is derived from an EMBL/GenBank/DDBJ whole genome shotgun (WGS) entry which is preliminary data.</text>
</comment>
<dbReference type="InterPro" id="IPR029033">
    <property type="entry name" value="His_PPase_superfam"/>
</dbReference>
<feature type="non-terminal residue" evidence="3">
    <location>
        <position position="381"/>
    </location>
</feature>
<accession>A0AAN4Z1K3</accession>
<dbReference type="Pfam" id="PF00328">
    <property type="entry name" value="His_Phos_2"/>
    <property type="match status" value="1"/>
</dbReference>
<name>A0AAN4Z1K3_9BILA</name>
<protein>
    <recommendedName>
        <fullName evidence="5">Phosphatase</fullName>
    </recommendedName>
</protein>
<comment type="similarity">
    <text evidence="2">Belongs to the histidine acid phosphatase family.</text>
</comment>
<organism evidence="3 4">
    <name type="scientific">Pristionchus mayeri</name>
    <dbReference type="NCBI Taxonomy" id="1317129"/>
    <lineage>
        <taxon>Eukaryota</taxon>
        <taxon>Metazoa</taxon>
        <taxon>Ecdysozoa</taxon>
        <taxon>Nematoda</taxon>
        <taxon>Chromadorea</taxon>
        <taxon>Rhabditida</taxon>
        <taxon>Rhabditina</taxon>
        <taxon>Diplogasteromorpha</taxon>
        <taxon>Diplogasteroidea</taxon>
        <taxon>Neodiplogasteridae</taxon>
        <taxon>Pristionchus</taxon>
    </lineage>
</organism>
<dbReference type="InterPro" id="IPR033379">
    <property type="entry name" value="Acid_Pase_AS"/>
</dbReference>
<dbReference type="Proteomes" id="UP001328107">
    <property type="component" value="Unassembled WGS sequence"/>
</dbReference>
<dbReference type="AlphaFoldDB" id="A0AAN4Z1K3"/>
<dbReference type="InterPro" id="IPR050645">
    <property type="entry name" value="Histidine_acid_phosphatase"/>
</dbReference>
<reference evidence="4" key="1">
    <citation type="submission" date="2022-10" db="EMBL/GenBank/DDBJ databases">
        <title>Genome assembly of Pristionchus species.</title>
        <authorList>
            <person name="Yoshida K."/>
            <person name="Sommer R.J."/>
        </authorList>
    </citation>
    <scope>NUCLEOTIDE SEQUENCE [LARGE SCALE GENOMIC DNA]</scope>
    <source>
        <strain evidence="4">RS5460</strain>
    </source>
</reference>
<proteinExistence type="inferred from homology"/>
<gene>
    <name evidence="3" type="ORF">PMAYCL1PPCAC_02543</name>
</gene>
<evidence type="ECO:0000256" key="2">
    <source>
        <dbReference type="ARBA" id="ARBA00005375"/>
    </source>
</evidence>
<dbReference type="Gene3D" id="3.40.50.1240">
    <property type="entry name" value="Phosphoglycerate mutase-like"/>
    <property type="match status" value="1"/>
</dbReference>
<dbReference type="PANTHER" id="PTHR11567">
    <property type="entry name" value="ACID PHOSPHATASE-RELATED"/>
    <property type="match status" value="1"/>
</dbReference>
<evidence type="ECO:0000313" key="4">
    <source>
        <dbReference type="Proteomes" id="UP001328107"/>
    </source>
</evidence>
<dbReference type="GO" id="GO:0003993">
    <property type="term" value="F:acid phosphatase activity"/>
    <property type="evidence" value="ECO:0007669"/>
    <property type="project" value="UniProtKB-EC"/>
</dbReference>